<proteinExistence type="predicted"/>
<protein>
    <submittedName>
        <fullName evidence="1">Unannotated protein</fullName>
    </submittedName>
</protein>
<accession>A0A6J6JV83</accession>
<organism evidence="1">
    <name type="scientific">freshwater metagenome</name>
    <dbReference type="NCBI Taxonomy" id="449393"/>
    <lineage>
        <taxon>unclassified sequences</taxon>
        <taxon>metagenomes</taxon>
        <taxon>ecological metagenomes</taxon>
    </lineage>
</organism>
<gene>
    <name evidence="1" type="ORF">UFOPK2165_00254</name>
</gene>
<dbReference type="EMBL" id="CAEZWA010000028">
    <property type="protein sequence ID" value="CAB4640174.1"/>
    <property type="molecule type" value="Genomic_DNA"/>
</dbReference>
<evidence type="ECO:0000313" key="1">
    <source>
        <dbReference type="EMBL" id="CAB4640174.1"/>
    </source>
</evidence>
<name>A0A6J6JV83_9ZZZZ</name>
<reference evidence="1" key="1">
    <citation type="submission" date="2020-05" db="EMBL/GenBank/DDBJ databases">
        <authorList>
            <person name="Chiriac C."/>
            <person name="Salcher M."/>
            <person name="Ghai R."/>
            <person name="Kavagutti S V."/>
        </authorList>
    </citation>
    <scope>NUCLEOTIDE SEQUENCE</scope>
</reference>
<dbReference type="AlphaFoldDB" id="A0A6J6JV83"/>
<sequence>MSENPHHVHEAPVDSRWIALKELQQQDPLNLNLQPEKE</sequence>